<reference evidence="3 4" key="1">
    <citation type="submission" date="2021-07" db="EMBL/GenBank/DDBJ databases">
        <title>Thermus aquaticus gen. n. and sp. n., a nonsporulating extreme thermophile.</title>
        <authorList>
            <person name="Hu C.-J."/>
            <person name="Li W.-J."/>
            <person name="Xian W.-D."/>
        </authorList>
    </citation>
    <scope>NUCLEOTIDE SEQUENCE [LARGE SCALE GENOMIC DNA]</scope>
    <source>
        <strain evidence="3 4">SYSU G05001</strain>
    </source>
</reference>
<dbReference type="EMBL" id="JAHXRS010000009">
    <property type="protein sequence ID" value="MBW6394803.1"/>
    <property type="molecule type" value="Genomic_DNA"/>
</dbReference>
<feature type="domain" description="Glycosyltransferase subfamily 4-like N-terminal" evidence="2">
    <location>
        <begin position="12"/>
        <end position="172"/>
    </location>
</feature>
<sequence length="355" mass="38900">MKVLLLLEAAGGGAGRHVLDLSLGLVKRGLEVHLAYSPLRMEDLFAKHLPRLQEAGVHLLSLPIRREPHPSDLTALGNLLSYARKQGPFDIVHGHSSKGGALARLLGPLIRAKVVYTPHGVTALRGPSLYDLAEKSLAPLTHLAIAVSPWEEEALRKLGYRRVEVVLNGIDPTGFPSRKEARERLGLREEKVVGFVGRFVPEKNPLLALRAFAHLSDPNLKLVMVGDGPLRQEVEKETEALGLKERVILTGALEARKIFPAFDVLLLTSAYEGLPYVVLEALTLSIPIVSAPTPGLGEWLSQHGAFVADKGDPDALKEVLVKALELGKKESLVWKKEWSFKSMVEKTLELYKAIL</sequence>
<gene>
    <name evidence="3" type="ORF">KZX47_06525</name>
</gene>
<name>A0ABS6ZXN0_9DEIN</name>
<comment type="caution">
    <text evidence="3">The sequence shown here is derived from an EMBL/GenBank/DDBJ whole genome shotgun (WGS) entry which is preliminary data.</text>
</comment>
<dbReference type="InterPro" id="IPR028098">
    <property type="entry name" value="Glyco_trans_4-like_N"/>
</dbReference>
<keyword evidence="4" id="KW-1185">Reference proteome</keyword>
<evidence type="ECO:0000259" key="2">
    <source>
        <dbReference type="Pfam" id="PF13439"/>
    </source>
</evidence>
<dbReference type="Proteomes" id="UP000724268">
    <property type="component" value="Unassembled WGS sequence"/>
</dbReference>
<dbReference type="RefSeq" id="WP_219759464.1">
    <property type="nucleotide sequence ID" value="NZ_JAHXRS010000009.1"/>
</dbReference>
<protein>
    <submittedName>
        <fullName evidence="3">Glycosyltransferase family 4 protein</fullName>
    </submittedName>
</protein>
<proteinExistence type="predicted"/>
<dbReference type="CDD" id="cd03801">
    <property type="entry name" value="GT4_PimA-like"/>
    <property type="match status" value="1"/>
</dbReference>
<evidence type="ECO:0000313" key="3">
    <source>
        <dbReference type="EMBL" id="MBW6394803.1"/>
    </source>
</evidence>
<dbReference type="Pfam" id="PF00534">
    <property type="entry name" value="Glycos_transf_1"/>
    <property type="match status" value="1"/>
</dbReference>
<dbReference type="Gene3D" id="3.40.50.2000">
    <property type="entry name" value="Glycogen Phosphorylase B"/>
    <property type="match status" value="2"/>
</dbReference>
<accession>A0ABS6ZXN0</accession>
<dbReference type="InterPro" id="IPR001296">
    <property type="entry name" value="Glyco_trans_1"/>
</dbReference>
<organism evidence="3 4">
    <name type="scientific">Thermus brevis</name>
    <dbReference type="NCBI Taxonomy" id="2862456"/>
    <lineage>
        <taxon>Bacteria</taxon>
        <taxon>Thermotogati</taxon>
        <taxon>Deinococcota</taxon>
        <taxon>Deinococci</taxon>
        <taxon>Thermales</taxon>
        <taxon>Thermaceae</taxon>
        <taxon>Thermus</taxon>
    </lineage>
</organism>
<evidence type="ECO:0000259" key="1">
    <source>
        <dbReference type="Pfam" id="PF00534"/>
    </source>
</evidence>
<dbReference type="PANTHER" id="PTHR45947:SF15">
    <property type="entry name" value="TEICHURONIC ACID BIOSYNTHESIS GLYCOSYLTRANSFERASE TUAC-RELATED"/>
    <property type="match status" value="1"/>
</dbReference>
<dbReference type="SUPFAM" id="SSF53756">
    <property type="entry name" value="UDP-Glycosyltransferase/glycogen phosphorylase"/>
    <property type="match status" value="1"/>
</dbReference>
<dbReference type="Pfam" id="PF13439">
    <property type="entry name" value="Glyco_transf_4"/>
    <property type="match status" value="1"/>
</dbReference>
<dbReference type="InterPro" id="IPR050194">
    <property type="entry name" value="Glycosyltransferase_grp1"/>
</dbReference>
<evidence type="ECO:0000313" key="4">
    <source>
        <dbReference type="Proteomes" id="UP000724268"/>
    </source>
</evidence>
<feature type="domain" description="Glycosyl transferase family 1" evidence="1">
    <location>
        <begin position="178"/>
        <end position="329"/>
    </location>
</feature>
<dbReference type="PANTHER" id="PTHR45947">
    <property type="entry name" value="SULFOQUINOVOSYL TRANSFERASE SQD2"/>
    <property type="match status" value="1"/>
</dbReference>